<keyword evidence="3" id="KW-1185">Reference proteome</keyword>
<name>A0AAE1F231_PETCI</name>
<feature type="compositionally biased region" description="Polar residues" evidence="1">
    <location>
        <begin position="41"/>
        <end position="51"/>
    </location>
</feature>
<proteinExistence type="predicted"/>
<dbReference type="Proteomes" id="UP001286313">
    <property type="component" value="Unassembled WGS sequence"/>
</dbReference>
<evidence type="ECO:0000313" key="3">
    <source>
        <dbReference type="Proteomes" id="UP001286313"/>
    </source>
</evidence>
<feature type="region of interest" description="Disordered" evidence="1">
    <location>
        <begin position="22"/>
        <end position="72"/>
    </location>
</feature>
<comment type="caution">
    <text evidence="2">The sequence shown here is derived from an EMBL/GenBank/DDBJ whole genome shotgun (WGS) entry which is preliminary data.</text>
</comment>
<reference evidence="2" key="1">
    <citation type="submission" date="2023-10" db="EMBL/GenBank/DDBJ databases">
        <title>Genome assemblies of two species of porcelain crab, Petrolisthes cinctipes and Petrolisthes manimaculis (Anomura: Porcellanidae).</title>
        <authorList>
            <person name="Angst P."/>
        </authorList>
    </citation>
    <scope>NUCLEOTIDE SEQUENCE</scope>
    <source>
        <strain evidence="2">PB745_01</strain>
        <tissue evidence="2">Gill</tissue>
    </source>
</reference>
<evidence type="ECO:0000256" key="1">
    <source>
        <dbReference type="SAM" id="MobiDB-lite"/>
    </source>
</evidence>
<organism evidence="2 3">
    <name type="scientific">Petrolisthes cinctipes</name>
    <name type="common">Flat porcelain crab</name>
    <dbReference type="NCBI Taxonomy" id="88211"/>
    <lineage>
        <taxon>Eukaryota</taxon>
        <taxon>Metazoa</taxon>
        <taxon>Ecdysozoa</taxon>
        <taxon>Arthropoda</taxon>
        <taxon>Crustacea</taxon>
        <taxon>Multicrustacea</taxon>
        <taxon>Malacostraca</taxon>
        <taxon>Eumalacostraca</taxon>
        <taxon>Eucarida</taxon>
        <taxon>Decapoda</taxon>
        <taxon>Pleocyemata</taxon>
        <taxon>Anomura</taxon>
        <taxon>Galatheoidea</taxon>
        <taxon>Porcellanidae</taxon>
        <taxon>Petrolisthes</taxon>
    </lineage>
</organism>
<protein>
    <submittedName>
        <fullName evidence="2">Uncharacterized protein</fullName>
    </submittedName>
</protein>
<feature type="compositionally biased region" description="Low complexity" evidence="1">
    <location>
        <begin position="59"/>
        <end position="69"/>
    </location>
</feature>
<dbReference type="EMBL" id="JAWQEG010003580">
    <property type="protein sequence ID" value="KAK3865474.1"/>
    <property type="molecule type" value="Genomic_DNA"/>
</dbReference>
<gene>
    <name evidence="2" type="ORF">Pcinc_028921</name>
</gene>
<evidence type="ECO:0000313" key="2">
    <source>
        <dbReference type="EMBL" id="KAK3865474.1"/>
    </source>
</evidence>
<sequence length="95" mass="10224">MLPQVPKDRHVPWLAAAVCHSTASAHALDTPSPRPHHALATPSQHPNHNLGPQSPPTNQPTNQPTTSTSVSMWVLTALRGTPPQVVYMARGRRCG</sequence>
<accession>A0AAE1F231</accession>
<dbReference type="AlphaFoldDB" id="A0AAE1F231"/>